<evidence type="ECO:0000256" key="4">
    <source>
        <dbReference type="ARBA" id="ARBA00022490"/>
    </source>
</evidence>
<dbReference type="InterPro" id="IPR011009">
    <property type="entry name" value="Kinase-like_dom_sf"/>
</dbReference>
<evidence type="ECO:0000256" key="9">
    <source>
        <dbReference type="ARBA" id="ARBA00022842"/>
    </source>
</evidence>
<keyword evidence="8" id="KW-0067">ATP-binding</keyword>
<evidence type="ECO:0000313" key="13">
    <source>
        <dbReference type="Proteomes" id="UP000463224"/>
    </source>
</evidence>
<dbReference type="GO" id="GO:0046872">
    <property type="term" value="F:metal ion binding"/>
    <property type="evidence" value="ECO:0007669"/>
    <property type="project" value="UniProtKB-KW"/>
</dbReference>
<dbReference type="EMBL" id="WPHG01000001">
    <property type="protein sequence ID" value="MVA96861.1"/>
    <property type="molecule type" value="Genomic_DNA"/>
</dbReference>
<evidence type="ECO:0000313" key="12">
    <source>
        <dbReference type="EMBL" id="MVA96861.1"/>
    </source>
</evidence>
<evidence type="ECO:0000256" key="2">
    <source>
        <dbReference type="ARBA" id="ARBA00007599"/>
    </source>
</evidence>
<evidence type="ECO:0000256" key="7">
    <source>
        <dbReference type="ARBA" id="ARBA00022741"/>
    </source>
</evidence>
<comment type="caution">
    <text evidence="12">The sequence shown here is derived from an EMBL/GenBank/DDBJ whole genome shotgun (WGS) entry which is preliminary data.</text>
</comment>
<dbReference type="AlphaFoldDB" id="A0A844QFV2"/>
<dbReference type="Gene3D" id="3.90.1200.10">
    <property type="match status" value="1"/>
</dbReference>
<evidence type="ECO:0000256" key="8">
    <source>
        <dbReference type="ARBA" id="ARBA00022840"/>
    </source>
</evidence>
<protein>
    <recommendedName>
        <fullName evidence="3">tRNA threonylcarbamoyladenosine biosynthesis protein TsaE</fullName>
    </recommendedName>
    <alternativeName>
        <fullName evidence="10">t(6)A37 threonylcarbamoyladenosine biosynthesis protein TsaE</fullName>
    </alternativeName>
</protein>
<sequence>MALTPGDVVRLQGDLGAGKTALARAIIRAVAAEADLEVPSPTFTLVQSYALRFDLHHCDLYRLAAPDELDELGFDELAETGVVLVEWPERAGDRLDGAALTVRLDHHGDGRLATIDGAAGAMARLARSLAARRFLDKAGRGAAHRHHLQGDASYRTYETVTAGGERTILMNAPEQPAGPPLRDGRSYNQIAHRALSVTPFVAMANALRARGFCAPRIEAADLDEGFLLLEHLGTGRFLSEAGEPVAERYFEAARLLAALHDKAWPDSLPVAGRAPYRVPPYDRDALMIEAELFIDWYAPHVLGRAADAALKARFAAAWNTVFDTIRDAETGIVLRDFHSPNFVWRAERQGFDRIGLLDFQDALIGPTAYDLASLAQDARVTIPEGLERQIVSAYCAARQSAGPFDAQRLERDFAVMAAQRNSKILGIFVRLDRGEGKAGYLRHLPRIRTYLERALRHPALAPVAAFYRDNALLDEAAP</sequence>
<dbReference type="InterPro" id="IPR012180">
    <property type="entry name" value="Bifunc_ATPase/PTrfase"/>
</dbReference>
<evidence type="ECO:0000256" key="6">
    <source>
        <dbReference type="ARBA" id="ARBA00022723"/>
    </source>
</evidence>
<dbReference type="GO" id="GO:0016740">
    <property type="term" value="F:transferase activity"/>
    <property type="evidence" value="ECO:0007669"/>
    <property type="project" value="UniProtKB-KW"/>
</dbReference>
<accession>A0A844QFV2</accession>
<dbReference type="NCBIfam" id="TIGR00150">
    <property type="entry name" value="T6A_YjeE"/>
    <property type="match status" value="1"/>
</dbReference>
<dbReference type="Pfam" id="PF01636">
    <property type="entry name" value="APH"/>
    <property type="match status" value="1"/>
</dbReference>
<dbReference type="Proteomes" id="UP000463224">
    <property type="component" value="Unassembled WGS sequence"/>
</dbReference>
<dbReference type="InterPro" id="IPR027417">
    <property type="entry name" value="P-loop_NTPase"/>
</dbReference>
<proteinExistence type="inferred from homology"/>
<keyword evidence="9" id="KW-0460">Magnesium</keyword>
<keyword evidence="4" id="KW-0963">Cytoplasm</keyword>
<evidence type="ECO:0000256" key="3">
    <source>
        <dbReference type="ARBA" id="ARBA00019010"/>
    </source>
</evidence>
<dbReference type="InterPro" id="IPR002575">
    <property type="entry name" value="Aminoglycoside_PTrfase"/>
</dbReference>
<dbReference type="Gene3D" id="3.40.50.300">
    <property type="entry name" value="P-loop containing nucleotide triphosphate hydrolases"/>
    <property type="match status" value="1"/>
</dbReference>
<dbReference type="Pfam" id="PF02367">
    <property type="entry name" value="TsaE"/>
    <property type="match status" value="1"/>
</dbReference>
<dbReference type="GO" id="GO:0005524">
    <property type="term" value="F:ATP binding"/>
    <property type="evidence" value="ECO:0007669"/>
    <property type="project" value="UniProtKB-KW"/>
</dbReference>
<evidence type="ECO:0000256" key="1">
    <source>
        <dbReference type="ARBA" id="ARBA00004496"/>
    </source>
</evidence>
<keyword evidence="5" id="KW-0819">tRNA processing</keyword>
<dbReference type="InterPro" id="IPR003442">
    <property type="entry name" value="T6A_TsaE"/>
</dbReference>
<dbReference type="PIRSF" id="PIRSF036599">
    <property type="entry name" value="AtpPhos"/>
    <property type="match status" value="1"/>
</dbReference>
<comment type="subcellular location">
    <subcellularLocation>
        <location evidence="1">Cytoplasm</location>
    </subcellularLocation>
</comment>
<keyword evidence="7" id="KW-0547">Nucleotide-binding</keyword>
<dbReference type="PANTHER" id="PTHR33540:SF2">
    <property type="entry name" value="TRNA THREONYLCARBAMOYLADENOSINE BIOSYNTHESIS PROTEIN TSAE"/>
    <property type="match status" value="1"/>
</dbReference>
<keyword evidence="6" id="KW-0479">Metal-binding</keyword>
<dbReference type="SUPFAM" id="SSF52540">
    <property type="entry name" value="P-loop containing nucleoside triphosphate hydrolases"/>
    <property type="match status" value="1"/>
</dbReference>
<dbReference type="PANTHER" id="PTHR33540">
    <property type="entry name" value="TRNA THREONYLCARBAMOYLADENOSINE BIOSYNTHESIS PROTEIN TSAE"/>
    <property type="match status" value="1"/>
</dbReference>
<dbReference type="Gene3D" id="3.30.200.20">
    <property type="entry name" value="Phosphorylase Kinase, domain 1"/>
    <property type="match status" value="1"/>
</dbReference>
<evidence type="ECO:0000259" key="11">
    <source>
        <dbReference type="Pfam" id="PF01636"/>
    </source>
</evidence>
<keyword evidence="12" id="KW-0808">Transferase</keyword>
<reference evidence="12 13" key="1">
    <citation type="submission" date="2019-12" db="EMBL/GenBank/DDBJ databases">
        <title>Nitratireductor arenosus sp. nov., Isolated from sea sand, Jeju island, South Korea.</title>
        <authorList>
            <person name="Kim W."/>
        </authorList>
    </citation>
    <scope>NUCLEOTIDE SEQUENCE [LARGE SCALE GENOMIC DNA]</scope>
    <source>
        <strain evidence="12 13">CAU 1489</strain>
    </source>
</reference>
<comment type="similarity">
    <text evidence="2">Belongs to the TsaE family.</text>
</comment>
<gene>
    <name evidence="12" type="primary">tsaE</name>
    <name evidence="12" type="ORF">GN330_06310</name>
</gene>
<evidence type="ECO:0000256" key="10">
    <source>
        <dbReference type="ARBA" id="ARBA00032441"/>
    </source>
</evidence>
<feature type="domain" description="Aminoglycoside phosphotransferase" evidence="11">
    <location>
        <begin position="148"/>
        <end position="403"/>
    </location>
</feature>
<dbReference type="GO" id="GO:0002949">
    <property type="term" value="P:tRNA threonylcarbamoyladenosine modification"/>
    <property type="evidence" value="ECO:0007669"/>
    <property type="project" value="InterPro"/>
</dbReference>
<organism evidence="12 13">
    <name type="scientific">Nitratireductor arenosus</name>
    <dbReference type="NCBI Taxonomy" id="2682096"/>
    <lineage>
        <taxon>Bacteria</taxon>
        <taxon>Pseudomonadati</taxon>
        <taxon>Pseudomonadota</taxon>
        <taxon>Alphaproteobacteria</taxon>
        <taxon>Hyphomicrobiales</taxon>
        <taxon>Phyllobacteriaceae</taxon>
        <taxon>Nitratireductor</taxon>
    </lineage>
</organism>
<dbReference type="SUPFAM" id="SSF56112">
    <property type="entry name" value="Protein kinase-like (PK-like)"/>
    <property type="match status" value="1"/>
</dbReference>
<keyword evidence="13" id="KW-1185">Reference proteome</keyword>
<evidence type="ECO:0000256" key="5">
    <source>
        <dbReference type="ARBA" id="ARBA00022694"/>
    </source>
</evidence>
<name>A0A844QFV2_9HYPH</name>
<dbReference type="GO" id="GO:0005737">
    <property type="term" value="C:cytoplasm"/>
    <property type="evidence" value="ECO:0007669"/>
    <property type="project" value="UniProtKB-SubCell"/>
</dbReference>